<dbReference type="VEuPathDB" id="MicrosporidiaDB:NEQG_01070"/>
<accession>I3EGN3</accession>
<evidence type="ECO:0000313" key="1">
    <source>
        <dbReference type="EMBL" id="EIJ88380.1"/>
    </source>
</evidence>
<evidence type="ECO:0000313" key="2">
    <source>
        <dbReference type="Proteomes" id="UP000002872"/>
    </source>
</evidence>
<dbReference type="InParanoid" id="I3EGN3"/>
<organism evidence="1 2">
    <name type="scientific">Nematocida parisii (strain ERTm3)</name>
    <name type="common">Nematode killer fungus</name>
    <dbReference type="NCBI Taxonomy" id="935791"/>
    <lineage>
        <taxon>Eukaryota</taxon>
        <taxon>Fungi</taxon>
        <taxon>Fungi incertae sedis</taxon>
        <taxon>Microsporidia</taxon>
        <taxon>Nematocida</taxon>
    </lineage>
</organism>
<keyword evidence="2" id="KW-1185">Reference proteome</keyword>
<gene>
    <name evidence="1" type="ORF">NEQG_01070</name>
</gene>
<dbReference type="EMBL" id="GL870878">
    <property type="protein sequence ID" value="EIJ88380.1"/>
    <property type="molecule type" value="Genomic_DNA"/>
</dbReference>
<protein>
    <submittedName>
        <fullName evidence="1">Uncharacterized protein</fullName>
    </submittedName>
</protein>
<dbReference type="Proteomes" id="UP000002872">
    <property type="component" value="Unassembled WGS sequence"/>
</dbReference>
<proteinExistence type="predicted"/>
<sequence>MCLETCFKHAWWVEDINLSLNYMKLLICMKHNKQKNIHNANNSRIAYSHRYKTLYFSALIIISSHLKASINPLFGVEIESVTTQQ</sequence>
<name>I3EGN3_NEMP3</name>
<reference evidence="1" key="1">
    <citation type="submission" date="2011-01" db="EMBL/GenBank/DDBJ databases">
        <title>The Genome Sequence of Nematocida parisii strain ERTm3.</title>
        <authorList>
            <consortium name="The Broad Institute Genome Sequencing Platform"/>
            <consortium name="The Broad Institute Genome Sequencing Center for Infectious Disease"/>
            <person name="Cuomo C."/>
            <person name="Troemel E."/>
            <person name="Young S.K."/>
            <person name="Zeng Q."/>
            <person name="Gargeya S."/>
            <person name="Fitzgerald M."/>
            <person name="Haas B."/>
            <person name="Abouelleil A."/>
            <person name="Alvarado L."/>
            <person name="Arachchi H.M."/>
            <person name="Berlin A."/>
            <person name="Chapman S.B."/>
            <person name="Gearin G."/>
            <person name="Goldberg J."/>
            <person name="Griggs A."/>
            <person name="Gujja S."/>
            <person name="Hansen M."/>
            <person name="Heiman D."/>
            <person name="Howarth C."/>
            <person name="Larimer J."/>
            <person name="Lui A."/>
            <person name="MacDonald P.J.P."/>
            <person name="McCowen C."/>
            <person name="Montmayeur A."/>
            <person name="Murphy C."/>
            <person name="Neiman D."/>
            <person name="Pearson M."/>
            <person name="Priest M."/>
            <person name="Roberts A."/>
            <person name="Saif S."/>
            <person name="Shea T."/>
            <person name="Sisk P."/>
            <person name="Stolte C."/>
            <person name="Sykes S."/>
            <person name="Wortman J."/>
            <person name="Nusbaum C."/>
            <person name="Birren B."/>
        </authorList>
    </citation>
    <scope>NUCLEOTIDE SEQUENCE</scope>
    <source>
        <strain evidence="1">ERTm3</strain>
    </source>
</reference>
<dbReference type="HOGENOM" id="CLU_2513159_0_0_1"/>
<dbReference type="AlphaFoldDB" id="I3EGN3"/>